<dbReference type="EMBL" id="VEPZ02001017">
    <property type="protein sequence ID" value="KAE8701711.1"/>
    <property type="molecule type" value="Genomic_DNA"/>
</dbReference>
<dbReference type="AlphaFoldDB" id="A0A6A3AB01"/>
<evidence type="ECO:0000256" key="1">
    <source>
        <dbReference type="SAM" id="SignalP"/>
    </source>
</evidence>
<sequence length="79" mass="8985">MLPWYINVLFLFSGISGAEITLYQLSIHLKADVQELNDDQLEQLMSRFGGFDLVVDSIPLTAFFAAPRYSLLYPTFPEP</sequence>
<feature type="signal peptide" evidence="1">
    <location>
        <begin position="1"/>
        <end position="17"/>
    </location>
</feature>
<reference evidence="2" key="1">
    <citation type="submission" date="2019-09" db="EMBL/GenBank/DDBJ databases">
        <title>Draft genome information of white flower Hibiscus syriacus.</title>
        <authorList>
            <person name="Kim Y.-M."/>
        </authorList>
    </citation>
    <scope>NUCLEOTIDE SEQUENCE [LARGE SCALE GENOMIC DNA]</scope>
    <source>
        <strain evidence="2">YM2019G1</strain>
    </source>
</reference>
<dbReference type="Proteomes" id="UP000436088">
    <property type="component" value="Unassembled WGS sequence"/>
</dbReference>
<organism evidence="2 3">
    <name type="scientific">Hibiscus syriacus</name>
    <name type="common">Rose of Sharon</name>
    <dbReference type="NCBI Taxonomy" id="106335"/>
    <lineage>
        <taxon>Eukaryota</taxon>
        <taxon>Viridiplantae</taxon>
        <taxon>Streptophyta</taxon>
        <taxon>Embryophyta</taxon>
        <taxon>Tracheophyta</taxon>
        <taxon>Spermatophyta</taxon>
        <taxon>Magnoliopsida</taxon>
        <taxon>eudicotyledons</taxon>
        <taxon>Gunneridae</taxon>
        <taxon>Pentapetalae</taxon>
        <taxon>rosids</taxon>
        <taxon>malvids</taxon>
        <taxon>Malvales</taxon>
        <taxon>Malvaceae</taxon>
        <taxon>Malvoideae</taxon>
        <taxon>Hibiscus</taxon>
    </lineage>
</organism>
<name>A0A6A3AB01_HIBSY</name>
<evidence type="ECO:0000313" key="3">
    <source>
        <dbReference type="Proteomes" id="UP000436088"/>
    </source>
</evidence>
<protein>
    <submittedName>
        <fullName evidence="2">Uncharacterized protein</fullName>
    </submittedName>
</protein>
<gene>
    <name evidence="2" type="ORF">F3Y22_tig00110514pilonHSYRG00073</name>
</gene>
<evidence type="ECO:0000313" key="2">
    <source>
        <dbReference type="EMBL" id="KAE8701711.1"/>
    </source>
</evidence>
<feature type="chain" id="PRO_5025615992" evidence="1">
    <location>
        <begin position="18"/>
        <end position="79"/>
    </location>
</feature>
<comment type="caution">
    <text evidence="2">The sequence shown here is derived from an EMBL/GenBank/DDBJ whole genome shotgun (WGS) entry which is preliminary data.</text>
</comment>
<proteinExistence type="predicted"/>
<keyword evidence="1" id="KW-0732">Signal</keyword>
<keyword evidence="3" id="KW-1185">Reference proteome</keyword>
<accession>A0A6A3AB01</accession>